<evidence type="ECO:0000256" key="2">
    <source>
        <dbReference type="NCBIfam" id="TIGR00187"/>
    </source>
</evidence>
<dbReference type="InterPro" id="IPR023366">
    <property type="entry name" value="ATP_synth_asu-like_sf"/>
</dbReference>
<dbReference type="RefSeq" id="WP_069684851.1">
    <property type="nucleotide sequence ID" value="NZ_BSKO01000001.1"/>
</dbReference>
<dbReference type="Pfam" id="PF00677">
    <property type="entry name" value="Lum_binding"/>
    <property type="match status" value="2"/>
</dbReference>
<dbReference type="InterPro" id="IPR017938">
    <property type="entry name" value="Riboflavin_synthase-like_b-brl"/>
</dbReference>
<dbReference type="InterPro" id="IPR026017">
    <property type="entry name" value="Lumazine-bd_dom"/>
</dbReference>
<dbReference type="PROSITE" id="PS51177">
    <property type="entry name" value="LUMAZINE_BIND"/>
    <property type="match status" value="2"/>
</dbReference>
<feature type="repeat" description="Lumazine-binding" evidence="3">
    <location>
        <begin position="98"/>
        <end position="194"/>
    </location>
</feature>
<organism evidence="5 6">
    <name type="scientific">Oceanobacillus kimchii</name>
    <dbReference type="NCBI Taxonomy" id="746691"/>
    <lineage>
        <taxon>Bacteria</taxon>
        <taxon>Bacillati</taxon>
        <taxon>Bacillota</taxon>
        <taxon>Bacilli</taxon>
        <taxon>Bacillales</taxon>
        <taxon>Bacillaceae</taxon>
        <taxon>Oceanobacillus</taxon>
    </lineage>
</organism>
<comment type="caution">
    <text evidence="5">The sequence shown here is derived from an EMBL/GenBank/DDBJ whole genome shotgun (WGS) entry which is preliminary data.</text>
</comment>
<dbReference type="Gene3D" id="2.40.30.20">
    <property type="match status" value="2"/>
</dbReference>
<evidence type="ECO:0000256" key="3">
    <source>
        <dbReference type="PROSITE-ProRule" id="PRU00524"/>
    </source>
</evidence>
<feature type="domain" description="Lumazine-binding" evidence="4">
    <location>
        <begin position="1"/>
        <end position="97"/>
    </location>
</feature>
<sequence>MFTGVVQTIGQVTNVEKRRETIQLVIHTTESQLLHYNVGDSMAVNGVCLTATKVAEDTFTADVMPETFRSTNLQYVSIGSSVNLERAMRATDRFEGHIVAGHVDSTITVKRTWKDQNAYYMSFTLPIPYAQEVIAKGSVTLDGTSLTVVEKSSHTFTISLIPHSQQASILSQRRVGDYVNMETDMLAKYILQANKQTLSQSFLQENGF</sequence>
<gene>
    <name evidence="5" type="primary">ribE</name>
    <name evidence="5" type="ORF">MACH08_36940</name>
</gene>
<dbReference type="PANTHER" id="PTHR21098">
    <property type="entry name" value="RIBOFLAVIN SYNTHASE ALPHA CHAIN"/>
    <property type="match status" value="1"/>
</dbReference>
<accession>A0ABQ5TN53</accession>
<evidence type="ECO:0000313" key="5">
    <source>
        <dbReference type="EMBL" id="GLO67910.1"/>
    </source>
</evidence>
<name>A0ABQ5TN53_9BACI</name>
<dbReference type="SUPFAM" id="SSF63380">
    <property type="entry name" value="Riboflavin synthase domain-like"/>
    <property type="match status" value="2"/>
</dbReference>
<protein>
    <recommendedName>
        <fullName evidence="2">Riboflavin synthase</fullName>
        <ecNumber evidence="2">2.5.1.9</ecNumber>
    </recommendedName>
</protein>
<keyword evidence="6" id="KW-1185">Reference proteome</keyword>
<evidence type="ECO:0000313" key="6">
    <source>
        <dbReference type="Proteomes" id="UP001275436"/>
    </source>
</evidence>
<dbReference type="CDD" id="cd00402">
    <property type="entry name" value="Riboflavin_synthase_like"/>
    <property type="match status" value="1"/>
</dbReference>
<dbReference type="PANTHER" id="PTHR21098:SF0">
    <property type="entry name" value="RIBOFLAVIN SYNTHASE"/>
    <property type="match status" value="1"/>
</dbReference>
<dbReference type="NCBIfam" id="NF006767">
    <property type="entry name" value="PRK09289.1"/>
    <property type="match status" value="1"/>
</dbReference>
<dbReference type="PIRSF" id="PIRSF000498">
    <property type="entry name" value="Riboflavin_syn_A"/>
    <property type="match status" value="1"/>
</dbReference>
<dbReference type="NCBIfam" id="TIGR00187">
    <property type="entry name" value="ribE"/>
    <property type="match status" value="1"/>
</dbReference>
<keyword evidence="1" id="KW-0677">Repeat</keyword>
<evidence type="ECO:0000256" key="1">
    <source>
        <dbReference type="ARBA" id="ARBA00022737"/>
    </source>
</evidence>
<feature type="repeat" description="Lumazine-binding" evidence="3">
    <location>
        <begin position="1"/>
        <end position="97"/>
    </location>
</feature>
<dbReference type="EMBL" id="BSKO01000001">
    <property type="protein sequence ID" value="GLO67910.1"/>
    <property type="molecule type" value="Genomic_DNA"/>
</dbReference>
<dbReference type="EC" id="2.5.1.9" evidence="2"/>
<evidence type="ECO:0000259" key="4">
    <source>
        <dbReference type="PROSITE" id="PS51177"/>
    </source>
</evidence>
<feature type="domain" description="Lumazine-binding" evidence="4">
    <location>
        <begin position="98"/>
        <end position="194"/>
    </location>
</feature>
<proteinExistence type="predicted"/>
<reference evidence="5 6" key="1">
    <citation type="submission" date="2023-02" db="EMBL/GenBank/DDBJ databases">
        <title>Oceanobacillus kimchii IFOP_LL358 isolated form Alexandrium catenella lab strain.</title>
        <authorList>
            <person name="Gajardo G."/>
            <person name="Ueki S."/>
            <person name="Maruyama F."/>
        </authorList>
    </citation>
    <scope>NUCLEOTIDE SEQUENCE [LARGE SCALE GENOMIC DNA]</scope>
    <source>
        <strain evidence="5 6">IFOP_LL358</strain>
    </source>
</reference>
<dbReference type="InterPro" id="IPR001783">
    <property type="entry name" value="Lumazine-bd"/>
</dbReference>
<dbReference type="Proteomes" id="UP001275436">
    <property type="component" value="Unassembled WGS sequence"/>
</dbReference>